<proteinExistence type="predicted"/>
<accession>A0A176RYG5</accession>
<name>A0A176RYG5_9GAMM</name>
<evidence type="ECO:0000313" key="1">
    <source>
        <dbReference type="EMBL" id="OAD20737.1"/>
    </source>
</evidence>
<feature type="non-terminal residue" evidence="1">
    <location>
        <position position="1"/>
    </location>
</feature>
<sequence length="109" mass="12873">PPFAKQVVHAQQDDGLVLRIKNSSNHSYYYSLEMNGDVVEEFRNIKVEPKSQLYIGTVFFDSSDDEIWKIIINKDERRYERTYNILHFSRSHARQRNACLDAPRPAKKK</sequence>
<gene>
    <name evidence="1" type="ORF">THIOM_003537</name>
</gene>
<dbReference type="Proteomes" id="UP000076962">
    <property type="component" value="Unassembled WGS sequence"/>
</dbReference>
<protein>
    <submittedName>
        <fullName evidence="1">Uncharacterized protein</fullName>
    </submittedName>
</protein>
<organism evidence="1 2">
    <name type="scientific">Candidatus Thiomargarita nelsonii</name>
    <dbReference type="NCBI Taxonomy" id="1003181"/>
    <lineage>
        <taxon>Bacteria</taxon>
        <taxon>Pseudomonadati</taxon>
        <taxon>Pseudomonadota</taxon>
        <taxon>Gammaproteobacteria</taxon>
        <taxon>Thiotrichales</taxon>
        <taxon>Thiotrichaceae</taxon>
        <taxon>Thiomargarita</taxon>
    </lineage>
</organism>
<reference evidence="1 2" key="1">
    <citation type="submission" date="2016-05" db="EMBL/GenBank/DDBJ databases">
        <title>Single-cell genome of chain-forming Candidatus Thiomargarita nelsonii and comparison to other large sulfur-oxidizing bacteria.</title>
        <authorList>
            <person name="Winkel M."/>
            <person name="Salman V."/>
            <person name="Woyke T."/>
            <person name="Schulz-Vogt H."/>
            <person name="Richter M."/>
            <person name="Flood B."/>
            <person name="Bailey J."/>
            <person name="Amann R."/>
            <person name="Mussmann M."/>
        </authorList>
    </citation>
    <scope>NUCLEOTIDE SEQUENCE [LARGE SCALE GENOMIC DNA]</scope>
    <source>
        <strain evidence="1 2">THI036</strain>
    </source>
</reference>
<dbReference type="EMBL" id="LUTY01002142">
    <property type="protein sequence ID" value="OAD20737.1"/>
    <property type="molecule type" value="Genomic_DNA"/>
</dbReference>
<comment type="caution">
    <text evidence="1">The sequence shown here is derived from an EMBL/GenBank/DDBJ whole genome shotgun (WGS) entry which is preliminary data.</text>
</comment>
<keyword evidence="2" id="KW-1185">Reference proteome</keyword>
<dbReference type="AlphaFoldDB" id="A0A176RYG5"/>
<evidence type="ECO:0000313" key="2">
    <source>
        <dbReference type="Proteomes" id="UP000076962"/>
    </source>
</evidence>